<dbReference type="Proteomes" id="UP000620104">
    <property type="component" value="Unassembled WGS sequence"/>
</dbReference>
<dbReference type="InterPro" id="IPR046347">
    <property type="entry name" value="bZIP_sf"/>
</dbReference>
<keyword evidence="3" id="KW-0175">Coiled coil</keyword>
<dbReference type="EMBL" id="BLZA01000017">
    <property type="protein sequence ID" value="GHJ86149.1"/>
    <property type="molecule type" value="Genomic_DNA"/>
</dbReference>
<dbReference type="InterPro" id="IPR004827">
    <property type="entry name" value="bZIP"/>
</dbReference>
<feature type="compositionally biased region" description="Basic and acidic residues" evidence="4">
    <location>
        <begin position="351"/>
        <end position="365"/>
    </location>
</feature>
<dbReference type="GO" id="GO:0090575">
    <property type="term" value="C:RNA polymerase II transcription regulator complex"/>
    <property type="evidence" value="ECO:0007669"/>
    <property type="project" value="TreeGrafter"/>
</dbReference>
<feature type="coiled-coil region" evidence="3">
    <location>
        <begin position="400"/>
        <end position="427"/>
    </location>
</feature>
<sequence length="774" mass="82362">MEPTFADYLNLDAIDNSDTIADPALSPATLAMSPFSSMADGTSTVATMASNSFDHDAFADPMDFTIGGDDYAFDQGKEAARNNSNNNIGDMFSPFALTAPFPDFGYAQLQGAQTTLMQGQQEPAAPVVDIANLLRQYNQPTQQTEAGPSTLTTVAEEPLVSVKQEPTDDALMTIDETMRPSGISPAALFGGIGSASATTTPTQDLSALYQARATSEPFRSEDEDDAHEVVTPSEHPAAAHEARVGIVSASRNGSIAGVSAVKRSRETDNEEDSIRIKNKSTASTPFRELSVNHADDDSVDASGSRINLDQLKPLPLPSMFGGIKGKGGKKGGGLSSVVLEDPAEAGEDDDWRPTPEEYKKLSSKEKRQLRNKLSARAFRTRRKTYINELEDHIKDRDRLIDAIKGELMSSRSENDELKREIEALKKAAMATVPDSLKEMTPAPTSALVAGLGLTTANTKSNVSASPLSTYNPRKDVSGSTSAALSAMSPKFWGASGGGYTTCHTTFVPDLVLPGSSSASSPSSSSSAYASPLSTASSSPYAFARANLNPLLNDKKPIEVFSPPASVAALGHVSDGSDLSDSFDNWSADNGFTWNNLDAYRMQLWSRMARDASLARQGVPTDMRPKFLRESSLGHHKASMSVTEALSPVASGPAPPTYRESHDDPHPSITQIIQHTISTSLFSSFLNALKAPQPAAGGRLDSEKIADIVQGRATLGVVPTEPPAYSEKQSSDKTTFDVDAELALAMSLNNLKLATENIARSKTQDVTPRRVGAAA</sequence>
<name>A0A8H3TTY6_9TREE</name>
<dbReference type="SMART" id="SM00338">
    <property type="entry name" value="BRLZ"/>
    <property type="match status" value="1"/>
</dbReference>
<dbReference type="AlphaFoldDB" id="A0A8H3TTY6"/>
<comment type="caution">
    <text evidence="6">The sequence shown here is derived from an EMBL/GenBank/DDBJ whole genome shotgun (WGS) entry which is preliminary data.</text>
</comment>
<proteinExistence type="predicted"/>
<dbReference type="PANTHER" id="PTHR40621:SF10">
    <property type="entry name" value="BZIP DOMAIN-CONTAINING PROTEIN"/>
    <property type="match status" value="1"/>
</dbReference>
<dbReference type="InterPro" id="IPR050936">
    <property type="entry name" value="AP-1-like"/>
</dbReference>
<dbReference type="CDD" id="cd14810">
    <property type="entry name" value="bZIP_u1"/>
    <property type="match status" value="1"/>
</dbReference>
<dbReference type="Pfam" id="PF00170">
    <property type="entry name" value="bZIP_1"/>
    <property type="match status" value="1"/>
</dbReference>
<dbReference type="PANTHER" id="PTHR40621">
    <property type="entry name" value="TRANSCRIPTION FACTOR KAPC-RELATED"/>
    <property type="match status" value="1"/>
</dbReference>
<keyword evidence="7" id="KW-1185">Reference proteome</keyword>
<reference evidence="6" key="1">
    <citation type="submission" date="2020-07" db="EMBL/GenBank/DDBJ databases">
        <title>Draft Genome Sequence of a Deep-Sea Yeast, Naganishia (Cryptococcus) liquefaciens strain N6.</title>
        <authorList>
            <person name="Han Y.W."/>
            <person name="Kajitani R."/>
            <person name="Morimoto H."/>
            <person name="Parhat M."/>
            <person name="Tsubouchi H."/>
            <person name="Bakenova O."/>
            <person name="Ogata M."/>
            <person name="Argunhan B."/>
            <person name="Aoki R."/>
            <person name="Kajiwara S."/>
            <person name="Itoh T."/>
            <person name="Iwasaki H."/>
        </authorList>
    </citation>
    <scope>NUCLEOTIDE SEQUENCE</scope>
    <source>
        <strain evidence="6">N6</strain>
    </source>
</reference>
<organism evidence="6 7">
    <name type="scientific">Naganishia liquefaciens</name>
    <dbReference type="NCBI Taxonomy" id="104408"/>
    <lineage>
        <taxon>Eukaryota</taxon>
        <taxon>Fungi</taxon>
        <taxon>Dikarya</taxon>
        <taxon>Basidiomycota</taxon>
        <taxon>Agaricomycotina</taxon>
        <taxon>Tremellomycetes</taxon>
        <taxon>Filobasidiales</taxon>
        <taxon>Filobasidiaceae</taxon>
        <taxon>Naganishia</taxon>
    </lineage>
</organism>
<dbReference type="GO" id="GO:0000976">
    <property type="term" value="F:transcription cis-regulatory region binding"/>
    <property type="evidence" value="ECO:0007669"/>
    <property type="project" value="InterPro"/>
</dbReference>
<evidence type="ECO:0000256" key="2">
    <source>
        <dbReference type="ARBA" id="ARBA00023242"/>
    </source>
</evidence>
<dbReference type="SUPFAM" id="SSF57959">
    <property type="entry name" value="Leucine zipper domain"/>
    <property type="match status" value="1"/>
</dbReference>
<evidence type="ECO:0000313" key="6">
    <source>
        <dbReference type="EMBL" id="GHJ86149.1"/>
    </source>
</evidence>
<dbReference type="PROSITE" id="PS00036">
    <property type="entry name" value="BZIP_BASIC"/>
    <property type="match status" value="1"/>
</dbReference>
<keyword evidence="2" id="KW-0539">Nucleus</keyword>
<dbReference type="GO" id="GO:0001228">
    <property type="term" value="F:DNA-binding transcription activator activity, RNA polymerase II-specific"/>
    <property type="evidence" value="ECO:0007669"/>
    <property type="project" value="TreeGrafter"/>
</dbReference>
<evidence type="ECO:0000259" key="5">
    <source>
        <dbReference type="PROSITE" id="PS50217"/>
    </source>
</evidence>
<evidence type="ECO:0000256" key="4">
    <source>
        <dbReference type="SAM" id="MobiDB-lite"/>
    </source>
</evidence>
<dbReference type="OrthoDB" id="5571888at2759"/>
<feature type="region of interest" description="Disordered" evidence="4">
    <location>
        <begin position="342"/>
        <end position="365"/>
    </location>
</feature>
<feature type="domain" description="BZIP" evidence="5">
    <location>
        <begin position="361"/>
        <end position="424"/>
    </location>
</feature>
<feature type="region of interest" description="Disordered" evidence="4">
    <location>
        <begin position="643"/>
        <end position="663"/>
    </location>
</feature>
<evidence type="ECO:0000256" key="1">
    <source>
        <dbReference type="ARBA" id="ARBA00004123"/>
    </source>
</evidence>
<protein>
    <recommendedName>
        <fullName evidence="5">BZIP domain-containing protein</fullName>
    </recommendedName>
</protein>
<comment type="subcellular location">
    <subcellularLocation>
        <location evidence="1">Nucleus</location>
    </subcellularLocation>
</comment>
<accession>A0A8H3TTY6</accession>
<evidence type="ECO:0000256" key="3">
    <source>
        <dbReference type="SAM" id="Coils"/>
    </source>
</evidence>
<evidence type="ECO:0000313" key="7">
    <source>
        <dbReference type="Proteomes" id="UP000620104"/>
    </source>
</evidence>
<dbReference type="PROSITE" id="PS50217">
    <property type="entry name" value="BZIP"/>
    <property type="match status" value="1"/>
</dbReference>
<gene>
    <name evidence="6" type="ORF">NliqN6_2551</name>
</gene>
<dbReference type="Gene3D" id="1.20.5.170">
    <property type="match status" value="1"/>
</dbReference>